<dbReference type="GO" id="GO:0000976">
    <property type="term" value="F:transcription cis-regulatory region binding"/>
    <property type="evidence" value="ECO:0007669"/>
    <property type="project" value="TreeGrafter"/>
</dbReference>
<evidence type="ECO:0000256" key="2">
    <source>
        <dbReference type="ARBA" id="ARBA00023125"/>
    </source>
</evidence>
<evidence type="ECO:0000259" key="4">
    <source>
        <dbReference type="Pfam" id="PF00440"/>
    </source>
</evidence>
<dbReference type="SUPFAM" id="SSF48498">
    <property type="entry name" value="Tetracyclin repressor-like, C-terminal domain"/>
    <property type="match status" value="1"/>
</dbReference>
<name>A0A6M4AQK9_9SPHN</name>
<dbReference type="InterPro" id="IPR050109">
    <property type="entry name" value="HTH-type_TetR-like_transc_reg"/>
</dbReference>
<dbReference type="Proteomes" id="UP000503018">
    <property type="component" value="Chromosome"/>
</dbReference>
<protein>
    <submittedName>
        <fullName evidence="5">Helix-turn-helix transcriptional regulator</fullName>
    </submittedName>
</protein>
<evidence type="ECO:0000256" key="3">
    <source>
        <dbReference type="ARBA" id="ARBA00023163"/>
    </source>
</evidence>
<accession>A0A6M4AQK9</accession>
<dbReference type="RefSeq" id="WP_169943532.1">
    <property type="nucleotide sequence ID" value="NZ_CP053015.1"/>
</dbReference>
<evidence type="ECO:0000256" key="1">
    <source>
        <dbReference type="ARBA" id="ARBA00023015"/>
    </source>
</evidence>
<keyword evidence="2" id="KW-0238">DNA-binding</keyword>
<dbReference type="SUPFAM" id="SSF46689">
    <property type="entry name" value="Homeodomain-like"/>
    <property type="match status" value="1"/>
</dbReference>
<keyword evidence="1" id="KW-0805">Transcription regulation</keyword>
<gene>
    <name evidence="5" type="ORF">GV829_01710</name>
</gene>
<dbReference type="GO" id="GO:0003700">
    <property type="term" value="F:DNA-binding transcription factor activity"/>
    <property type="evidence" value="ECO:0007669"/>
    <property type="project" value="TreeGrafter"/>
</dbReference>
<dbReference type="InterPro" id="IPR001647">
    <property type="entry name" value="HTH_TetR"/>
</dbReference>
<reference evidence="5 6" key="1">
    <citation type="submission" date="2020-01" db="EMBL/GenBank/DDBJ databases">
        <title>Sphingomonas sp. strain CSW-10.</title>
        <authorList>
            <person name="Chen W.-M."/>
        </authorList>
    </citation>
    <scope>NUCLEOTIDE SEQUENCE [LARGE SCALE GENOMIC DNA]</scope>
    <source>
        <strain evidence="5 6">CSW-10</strain>
    </source>
</reference>
<dbReference type="InterPro" id="IPR036271">
    <property type="entry name" value="Tet_transcr_reg_TetR-rel_C_sf"/>
</dbReference>
<dbReference type="InterPro" id="IPR009057">
    <property type="entry name" value="Homeodomain-like_sf"/>
</dbReference>
<dbReference type="PANTHER" id="PTHR30055:SF234">
    <property type="entry name" value="HTH-TYPE TRANSCRIPTIONAL REGULATOR BETI"/>
    <property type="match status" value="1"/>
</dbReference>
<sequence length="223" mass="24204">MVLLAAPADSGQTRSAAAEAMKAVALRLFAQSGINAVTVRQIAEAAGQKNHAAVTYHFGSKEALIRELIVDGAARIDAARNAWLDAAEAAGGPRSIEEVMNGLVRTSLDHDPPTGREWYNRFLAGVQLVNRALFEDAVRGRWNRGYQRCLDHCRRLLPGIPPRTMNQRLLFMGAAIGAILAARETELADQSRHHPMWSADATLDQIALTLAAMIDQPECKATA</sequence>
<evidence type="ECO:0000313" key="6">
    <source>
        <dbReference type="Proteomes" id="UP000503018"/>
    </source>
</evidence>
<keyword evidence="6" id="KW-1185">Reference proteome</keyword>
<dbReference type="KEGG" id="slan:GV829_01710"/>
<dbReference type="Gene3D" id="1.10.357.10">
    <property type="entry name" value="Tetracycline Repressor, domain 2"/>
    <property type="match status" value="1"/>
</dbReference>
<dbReference type="AlphaFoldDB" id="A0A6M4AQK9"/>
<proteinExistence type="predicted"/>
<dbReference type="PANTHER" id="PTHR30055">
    <property type="entry name" value="HTH-TYPE TRANSCRIPTIONAL REGULATOR RUTR"/>
    <property type="match status" value="1"/>
</dbReference>
<feature type="domain" description="HTH tetR-type" evidence="4">
    <location>
        <begin position="24"/>
        <end position="68"/>
    </location>
</feature>
<keyword evidence="3" id="KW-0804">Transcription</keyword>
<organism evidence="5 6">
    <name type="scientific">Sphingomonas lacunae</name>
    <dbReference type="NCBI Taxonomy" id="2698828"/>
    <lineage>
        <taxon>Bacteria</taxon>
        <taxon>Pseudomonadati</taxon>
        <taxon>Pseudomonadota</taxon>
        <taxon>Alphaproteobacteria</taxon>
        <taxon>Sphingomonadales</taxon>
        <taxon>Sphingomonadaceae</taxon>
        <taxon>Sphingomonas</taxon>
    </lineage>
</organism>
<dbReference type="Pfam" id="PF00440">
    <property type="entry name" value="TetR_N"/>
    <property type="match status" value="1"/>
</dbReference>
<dbReference type="EMBL" id="CP053015">
    <property type="protein sequence ID" value="QJQ31315.1"/>
    <property type="molecule type" value="Genomic_DNA"/>
</dbReference>
<evidence type="ECO:0000313" key="5">
    <source>
        <dbReference type="EMBL" id="QJQ31315.1"/>
    </source>
</evidence>